<evidence type="ECO:0000259" key="2">
    <source>
        <dbReference type="Pfam" id="PF26273"/>
    </source>
</evidence>
<evidence type="ECO:0000256" key="1">
    <source>
        <dbReference type="SAM" id="Phobius"/>
    </source>
</evidence>
<evidence type="ECO:0000313" key="4">
    <source>
        <dbReference type="Proteomes" id="UP000716906"/>
    </source>
</evidence>
<feature type="domain" description="Glycine zipper-like" evidence="2">
    <location>
        <begin position="15"/>
        <end position="49"/>
    </location>
</feature>
<gene>
    <name evidence="3" type="ORF">H7U36_03575</name>
</gene>
<organism evidence="3 4">
    <name type="scientific">Faecalicatena fissicatena</name>
    <dbReference type="NCBI Taxonomy" id="290055"/>
    <lineage>
        <taxon>Bacteria</taxon>
        <taxon>Bacillati</taxon>
        <taxon>Bacillota</taxon>
        <taxon>Clostridia</taxon>
        <taxon>Lachnospirales</taxon>
        <taxon>Lachnospiraceae</taxon>
        <taxon>Faecalicatena</taxon>
    </lineage>
</organism>
<dbReference type="EMBL" id="JACLYY010000002">
    <property type="protein sequence ID" value="MBM6737188.1"/>
    <property type="molecule type" value="Genomic_DNA"/>
</dbReference>
<name>A0ABS2E6D3_9FIRM</name>
<dbReference type="InterPro" id="IPR058598">
    <property type="entry name" value="Gly_zipper-like_dom"/>
</dbReference>
<keyword evidence="1" id="KW-1133">Transmembrane helix</keyword>
<accession>A0ABS2E6D3</accession>
<keyword evidence="1" id="KW-0812">Transmembrane</keyword>
<sequence>MEQDRKKKDKNTDDYLAVGISLGVAFGLIWDNLALGLGLGVAFGLLAGRFKKK</sequence>
<keyword evidence="1" id="KW-0472">Membrane</keyword>
<evidence type="ECO:0000313" key="3">
    <source>
        <dbReference type="EMBL" id="MBM6737188.1"/>
    </source>
</evidence>
<proteinExistence type="predicted"/>
<reference evidence="3 4" key="1">
    <citation type="journal article" date="2021" name="Sci. Rep.">
        <title>The distribution of antibiotic resistance genes in chicken gut microbiota commensals.</title>
        <authorList>
            <person name="Juricova H."/>
            <person name="Matiasovicova J."/>
            <person name="Kubasova T."/>
            <person name="Cejkova D."/>
            <person name="Rychlik I."/>
        </authorList>
    </citation>
    <scope>NUCLEOTIDE SEQUENCE [LARGE SCALE GENOMIC DNA]</scope>
    <source>
        <strain evidence="3 4">An773</strain>
    </source>
</reference>
<dbReference type="Pfam" id="PF26273">
    <property type="entry name" value="Gly_zipper"/>
    <property type="match status" value="1"/>
</dbReference>
<feature type="transmembrane region" description="Helical" evidence="1">
    <location>
        <begin position="20"/>
        <end position="47"/>
    </location>
</feature>
<dbReference type="RefSeq" id="WP_171031494.1">
    <property type="nucleotide sequence ID" value="NZ_JACLYY010000002.1"/>
</dbReference>
<dbReference type="Proteomes" id="UP000716906">
    <property type="component" value="Unassembled WGS sequence"/>
</dbReference>
<keyword evidence="4" id="KW-1185">Reference proteome</keyword>
<comment type="caution">
    <text evidence="3">The sequence shown here is derived from an EMBL/GenBank/DDBJ whole genome shotgun (WGS) entry which is preliminary data.</text>
</comment>
<protein>
    <recommendedName>
        <fullName evidence="2">Glycine zipper-like domain-containing protein</fullName>
    </recommendedName>
</protein>